<proteinExistence type="predicted"/>
<comment type="caution">
    <text evidence="1">The sequence shown here is derived from an EMBL/GenBank/DDBJ whole genome shotgun (WGS) entry which is preliminary data.</text>
</comment>
<dbReference type="EMBL" id="SGXA01000002">
    <property type="protein sequence ID" value="RZS70969.1"/>
    <property type="molecule type" value="Genomic_DNA"/>
</dbReference>
<protein>
    <submittedName>
        <fullName evidence="1">Uncharacterized protein</fullName>
    </submittedName>
</protein>
<dbReference type="AlphaFoldDB" id="A0A4Q7MSV3"/>
<organism evidence="1 2">
    <name type="scientific">Pseudobacter ginsenosidimutans</name>
    <dbReference type="NCBI Taxonomy" id="661488"/>
    <lineage>
        <taxon>Bacteria</taxon>
        <taxon>Pseudomonadati</taxon>
        <taxon>Bacteroidota</taxon>
        <taxon>Chitinophagia</taxon>
        <taxon>Chitinophagales</taxon>
        <taxon>Chitinophagaceae</taxon>
        <taxon>Pseudobacter</taxon>
    </lineage>
</organism>
<keyword evidence="2" id="KW-1185">Reference proteome</keyword>
<evidence type="ECO:0000313" key="2">
    <source>
        <dbReference type="Proteomes" id="UP000293874"/>
    </source>
</evidence>
<dbReference type="Proteomes" id="UP000293874">
    <property type="component" value="Unassembled WGS sequence"/>
</dbReference>
<name>A0A4Q7MSV3_9BACT</name>
<evidence type="ECO:0000313" key="1">
    <source>
        <dbReference type="EMBL" id="RZS70969.1"/>
    </source>
</evidence>
<gene>
    <name evidence="1" type="ORF">EV199_2868</name>
</gene>
<accession>A0A4Q7MSV3</accession>
<sequence>MFYICNMVAIFLRDGKQWLSRGISTLLLLLFALSITPKKILHDLIVHHEDDISYHTAATPGFVKSGFHCDTDNNVAESPFTSGDPVTISKPPVEFISFNDVVNSSLHSITAFYFSLRGPPAIS</sequence>
<reference evidence="1 2" key="1">
    <citation type="submission" date="2019-02" db="EMBL/GenBank/DDBJ databases">
        <title>Genomic Encyclopedia of Type Strains, Phase IV (KMG-IV): sequencing the most valuable type-strain genomes for metagenomic binning, comparative biology and taxonomic classification.</title>
        <authorList>
            <person name="Goeker M."/>
        </authorList>
    </citation>
    <scope>NUCLEOTIDE SEQUENCE [LARGE SCALE GENOMIC DNA]</scope>
    <source>
        <strain evidence="1 2">DSM 18116</strain>
    </source>
</reference>